<evidence type="ECO:0000313" key="2">
    <source>
        <dbReference type="EMBL" id="KGP71242.1"/>
    </source>
</evidence>
<dbReference type="STRING" id="1385514.N782_20765"/>
<dbReference type="AlphaFoldDB" id="A0A0A2T606"/>
<dbReference type="eggNOG" id="COG0456">
    <property type="taxonomic scope" value="Bacteria"/>
</dbReference>
<accession>A0A0A2T606</accession>
<comment type="caution">
    <text evidence="2">The sequence shown here is derived from an EMBL/GenBank/DDBJ whole genome shotgun (WGS) entry which is preliminary data.</text>
</comment>
<proteinExistence type="predicted"/>
<gene>
    <name evidence="2" type="ORF">N782_20765</name>
</gene>
<dbReference type="Gene3D" id="3.40.630.30">
    <property type="match status" value="1"/>
</dbReference>
<evidence type="ECO:0000313" key="3">
    <source>
        <dbReference type="Proteomes" id="UP000030147"/>
    </source>
</evidence>
<dbReference type="GO" id="GO:0016747">
    <property type="term" value="F:acyltransferase activity, transferring groups other than amino-acyl groups"/>
    <property type="evidence" value="ECO:0007669"/>
    <property type="project" value="InterPro"/>
</dbReference>
<evidence type="ECO:0000259" key="1">
    <source>
        <dbReference type="PROSITE" id="PS51186"/>
    </source>
</evidence>
<dbReference type="OrthoDB" id="8593648at2"/>
<name>A0A0A2T606_9BACI</name>
<dbReference type="RefSeq" id="WP_052111419.1">
    <property type="nucleotide sequence ID" value="NZ_AVBF01000075.1"/>
</dbReference>
<dbReference type="PANTHER" id="PTHR43415:SF3">
    <property type="entry name" value="GNAT-FAMILY ACETYLTRANSFERASE"/>
    <property type="match status" value="1"/>
</dbReference>
<dbReference type="Pfam" id="PF00583">
    <property type="entry name" value="Acetyltransf_1"/>
    <property type="match status" value="1"/>
</dbReference>
<sequence length="151" mass="17773">MELRHASLKDESTIAEWLQKEQDCLFTTGKKSYSTDMFKSWYEAHDQIGFIATNNNETLAYGEIWIDEEEQDLELAHLIVHPSQRDKGVGKELIGLLLEECRHSPYEWVYVRIEPDNSRAIQCYTGAGFKEDPSLRETFNSKWTWMKKRNH</sequence>
<keyword evidence="2" id="KW-0808">Transferase</keyword>
<feature type="domain" description="N-acetyltransferase" evidence="1">
    <location>
        <begin position="1"/>
        <end position="151"/>
    </location>
</feature>
<dbReference type="Proteomes" id="UP000030147">
    <property type="component" value="Unassembled WGS sequence"/>
</dbReference>
<reference evidence="2 3" key="1">
    <citation type="journal article" date="2015" name="Stand. Genomic Sci.">
        <title>High quality draft genome sequence of the moderately halophilic bacterium Pontibacillus yanchengensis Y32(T) and comparison among Pontibacillus genomes.</title>
        <authorList>
            <person name="Huang J."/>
            <person name="Qiao Z.X."/>
            <person name="Tang J.W."/>
            <person name="Wang G."/>
        </authorList>
    </citation>
    <scope>NUCLEOTIDE SEQUENCE [LARGE SCALE GENOMIC DNA]</scope>
    <source>
        <strain evidence="2 3">Y32</strain>
    </source>
</reference>
<protein>
    <submittedName>
        <fullName evidence="2">Acetyltransferase</fullName>
    </submittedName>
</protein>
<dbReference type="SUPFAM" id="SSF55729">
    <property type="entry name" value="Acyl-CoA N-acyltransferases (Nat)"/>
    <property type="match status" value="1"/>
</dbReference>
<keyword evidence="3" id="KW-1185">Reference proteome</keyword>
<dbReference type="InterPro" id="IPR000182">
    <property type="entry name" value="GNAT_dom"/>
</dbReference>
<dbReference type="InterPro" id="IPR016181">
    <property type="entry name" value="Acyl_CoA_acyltransferase"/>
</dbReference>
<dbReference type="PANTHER" id="PTHR43415">
    <property type="entry name" value="SPERMIDINE N(1)-ACETYLTRANSFERASE"/>
    <property type="match status" value="1"/>
</dbReference>
<dbReference type="CDD" id="cd04301">
    <property type="entry name" value="NAT_SF"/>
    <property type="match status" value="1"/>
</dbReference>
<dbReference type="PROSITE" id="PS51186">
    <property type="entry name" value="GNAT"/>
    <property type="match status" value="1"/>
</dbReference>
<organism evidence="2 3">
    <name type="scientific">Pontibacillus yanchengensis Y32</name>
    <dbReference type="NCBI Taxonomy" id="1385514"/>
    <lineage>
        <taxon>Bacteria</taxon>
        <taxon>Bacillati</taxon>
        <taxon>Bacillota</taxon>
        <taxon>Bacilli</taxon>
        <taxon>Bacillales</taxon>
        <taxon>Bacillaceae</taxon>
        <taxon>Pontibacillus</taxon>
    </lineage>
</organism>
<dbReference type="EMBL" id="AVBF01000075">
    <property type="protein sequence ID" value="KGP71242.1"/>
    <property type="molecule type" value="Genomic_DNA"/>
</dbReference>